<dbReference type="Proteomes" id="UP001217089">
    <property type="component" value="Unassembled WGS sequence"/>
</dbReference>
<comment type="caution">
    <text evidence="4">The sequence shown here is derived from an EMBL/GenBank/DDBJ whole genome shotgun (WGS) entry which is preliminary data.</text>
</comment>
<dbReference type="SUPFAM" id="SSF48726">
    <property type="entry name" value="Immunoglobulin"/>
    <property type="match status" value="1"/>
</dbReference>
<gene>
    <name evidence="4" type="ORF">KUTeg_018005</name>
</gene>
<dbReference type="InterPro" id="IPR036179">
    <property type="entry name" value="Ig-like_dom_sf"/>
</dbReference>
<keyword evidence="2" id="KW-1015">Disulfide bond</keyword>
<accession>A0ABQ9ELF2</accession>
<dbReference type="CDD" id="cd00096">
    <property type="entry name" value="Ig"/>
    <property type="match status" value="1"/>
</dbReference>
<dbReference type="InterPro" id="IPR013783">
    <property type="entry name" value="Ig-like_fold"/>
</dbReference>
<evidence type="ECO:0000256" key="1">
    <source>
        <dbReference type="ARBA" id="ARBA00022729"/>
    </source>
</evidence>
<dbReference type="PANTHER" id="PTHR45080">
    <property type="entry name" value="CONTACTIN 5"/>
    <property type="match status" value="1"/>
</dbReference>
<organism evidence="4 5">
    <name type="scientific">Tegillarca granosa</name>
    <name type="common">Malaysian cockle</name>
    <name type="synonym">Anadara granosa</name>
    <dbReference type="NCBI Taxonomy" id="220873"/>
    <lineage>
        <taxon>Eukaryota</taxon>
        <taxon>Metazoa</taxon>
        <taxon>Spiralia</taxon>
        <taxon>Lophotrochozoa</taxon>
        <taxon>Mollusca</taxon>
        <taxon>Bivalvia</taxon>
        <taxon>Autobranchia</taxon>
        <taxon>Pteriomorphia</taxon>
        <taxon>Arcoida</taxon>
        <taxon>Arcoidea</taxon>
        <taxon>Arcidae</taxon>
        <taxon>Tegillarca</taxon>
    </lineage>
</organism>
<sequence>MGGTYECVAYNNVPPAVKRQIPVKVLYRPEIKLNNRRLGQYRGKETILECRITASPLDTYNWKRYSYGHLDDTWKYRKETFQEDKNTITYTLRIRSVEAHDFGMYTCEASNSVGRSQANMELYGNEI</sequence>
<reference evidence="4 5" key="1">
    <citation type="submission" date="2022-12" db="EMBL/GenBank/DDBJ databases">
        <title>Chromosome-level genome of Tegillarca granosa.</title>
        <authorList>
            <person name="Kim J."/>
        </authorList>
    </citation>
    <scope>NUCLEOTIDE SEQUENCE [LARGE SCALE GENOMIC DNA]</scope>
    <source>
        <strain evidence="4">Teg-2019</strain>
        <tissue evidence="4">Adductor muscle</tissue>
    </source>
</reference>
<name>A0ABQ9ELF2_TEGGR</name>
<evidence type="ECO:0000313" key="4">
    <source>
        <dbReference type="EMBL" id="KAJ8304422.1"/>
    </source>
</evidence>
<dbReference type="Gene3D" id="2.60.40.10">
    <property type="entry name" value="Immunoglobulins"/>
    <property type="match status" value="1"/>
</dbReference>
<dbReference type="InterPro" id="IPR003598">
    <property type="entry name" value="Ig_sub2"/>
</dbReference>
<dbReference type="PANTHER" id="PTHR45080:SF8">
    <property type="entry name" value="IG-LIKE DOMAIN-CONTAINING PROTEIN"/>
    <property type="match status" value="1"/>
</dbReference>
<feature type="domain" description="Ig-like" evidence="3">
    <location>
        <begin position="29"/>
        <end position="123"/>
    </location>
</feature>
<evidence type="ECO:0000313" key="5">
    <source>
        <dbReference type="Proteomes" id="UP001217089"/>
    </source>
</evidence>
<dbReference type="EMBL" id="JARBDR010000903">
    <property type="protein sequence ID" value="KAJ8304422.1"/>
    <property type="molecule type" value="Genomic_DNA"/>
</dbReference>
<dbReference type="SMART" id="SM00408">
    <property type="entry name" value="IGc2"/>
    <property type="match status" value="1"/>
</dbReference>
<protein>
    <recommendedName>
        <fullName evidence="3">Ig-like domain-containing protein</fullName>
    </recommendedName>
</protein>
<keyword evidence="5" id="KW-1185">Reference proteome</keyword>
<evidence type="ECO:0000259" key="3">
    <source>
        <dbReference type="PROSITE" id="PS50835"/>
    </source>
</evidence>
<dbReference type="Pfam" id="PF13927">
    <property type="entry name" value="Ig_3"/>
    <property type="match status" value="1"/>
</dbReference>
<keyword evidence="1" id="KW-0732">Signal</keyword>
<dbReference type="InterPro" id="IPR050958">
    <property type="entry name" value="Cell_Adh-Cytoskel_Orgn"/>
</dbReference>
<evidence type="ECO:0000256" key="2">
    <source>
        <dbReference type="ARBA" id="ARBA00023157"/>
    </source>
</evidence>
<proteinExistence type="predicted"/>
<dbReference type="InterPro" id="IPR007110">
    <property type="entry name" value="Ig-like_dom"/>
</dbReference>
<dbReference type="PROSITE" id="PS50835">
    <property type="entry name" value="IG_LIKE"/>
    <property type="match status" value="1"/>
</dbReference>